<organism evidence="2 3">
    <name type="scientific">Arthrobacter yangruifuii</name>
    <dbReference type="NCBI Taxonomy" id="2606616"/>
    <lineage>
        <taxon>Bacteria</taxon>
        <taxon>Bacillati</taxon>
        <taxon>Actinomycetota</taxon>
        <taxon>Actinomycetes</taxon>
        <taxon>Micrococcales</taxon>
        <taxon>Micrococcaceae</taxon>
        <taxon>Arthrobacter</taxon>
    </lineage>
</organism>
<keyword evidence="2" id="KW-0808">Transferase</keyword>
<reference evidence="2 3" key="1">
    <citation type="submission" date="2019-08" db="EMBL/GenBank/DDBJ databases">
        <title>Arthrobacter sp. nov., isolated from plateau pika and Tibetan wild ass.</title>
        <authorList>
            <person name="Ge Y."/>
        </authorList>
    </citation>
    <scope>NUCLEOTIDE SEQUENCE [LARGE SCALE GENOMIC DNA]</scope>
    <source>
        <strain evidence="2 3">785</strain>
    </source>
</reference>
<gene>
    <name evidence="2" type="ORF">GD627_00085</name>
</gene>
<dbReference type="SUPFAM" id="SSF55729">
    <property type="entry name" value="Acyl-CoA N-acyltransferases (Nat)"/>
    <property type="match status" value="1"/>
</dbReference>
<keyword evidence="3" id="KW-1185">Reference proteome</keyword>
<dbReference type="EMBL" id="VTFX01000001">
    <property type="protein sequence ID" value="KAD4059556.1"/>
    <property type="molecule type" value="Genomic_DNA"/>
</dbReference>
<dbReference type="InterPro" id="IPR000182">
    <property type="entry name" value="GNAT_dom"/>
</dbReference>
<dbReference type="Gene3D" id="3.40.630.30">
    <property type="match status" value="1"/>
</dbReference>
<dbReference type="Proteomes" id="UP000326852">
    <property type="component" value="Unassembled WGS sequence"/>
</dbReference>
<dbReference type="InterPro" id="IPR051531">
    <property type="entry name" value="N-acetyltransferase"/>
</dbReference>
<protein>
    <submittedName>
        <fullName evidence="2">GNAT family N-acetyltransferase</fullName>
    </submittedName>
</protein>
<comment type="caution">
    <text evidence="2">The sequence shown here is derived from an EMBL/GenBank/DDBJ whole genome shotgun (WGS) entry which is preliminary data.</text>
</comment>
<dbReference type="GO" id="GO:0016747">
    <property type="term" value="F:acyltransferase activity, transferring groups other than amino-acyl groups"/>
    <property type="evidence" value="ECO:0007669"/>
    <property type="project" value="InterPro"/>
</dbReference>
<dbReference type="PANTHER" id="PTHR43792:SF1">
    <property type="entry name" value="N-ACETYLTRANSFERASE DOMAIN-CONTAINING PROTEIN"/>
    <property type="match status" value="1"/>
</dbReference>
<evidence type="ECO:0000313" key="2">
    <source>
        <dbReference type="EMBL" id="KAD4059556.1"/>
    </source>
</evidence>
<name>A0A5N6MRQ3_9MICC</name>
<proteinExistence type="predicted"/>
<dbReference type="PANTHER" id="PTHR43792">
    <property type="entry name" value="GNAT FAMILY, PUTATIVE (AFU_ORTHOLOGUE AFUA_3G00765)-RELATED-RELATED"/>
    <property type="match status" value="1"/>
</dbReference>
<sequence length="180" mass="19683">MSIIPENRAADADAGISTERLSLDLMTVAEVDALIIQTRRPDWAEDFPRPEDYDAARRAFEAGLLTPAAARFGMRMIRERATSLVVGTIGFDGVPLEKAVEVTYNVVPSHRAQGYAAEALRAITRFILAQPHVDEVIAYTEPANEISQSVLLAAGFIPQEESDIVLRFTLSRSQLPDASA</sequence>
<accession>A0A5N6MRQ3</accession>
<dbReference type="InterPro" id="IPR016181">
    <property type="entry name" value="Acyl_CoA_acyltransferase"/>
</dbReference>
<dbReference type="RefSeq" id="WP_152270865.1">
    <property type="nucleotide sequence ID" value="NZ_VTFX01000001.1"/>
</dbReference>
<evidence type="ECO:0000259" key="1">
    <source>
        <dbReference type="Pfam" id="PF13302"/>
    </source>
</evidence>
<feature type="domain" description="N-acetyltransferase" evidence="1">
    <location>
        <begin position="20"/>
        <end position="156"/>
    </location>
</feature>
<dbReference type="Pfam" id="PF13302">
    <property type="entry name" value="Acetyltransf_3"/>
    <property type="match status" value="1"/>
</dbReference>
<dbReference type="AlphaFoldDB" id="A0A5N6MRQ3"/>
<evidence type="ECO:0000313" key="3">
    <source>
        <dbReference type="Proteomes" id="UP000326852"/>
    </source>
</evidence>